<dbReference type="InterPro" id="IPR018076">
    <property type="entry name" value="T2SS_GspF_dom"/>
</dbReference>
<accession>A0A975TUL3</accession>
<feature type="transmembrane region" description="Helical" evidence="6">
    <location>
        <begin position="296"/>
        <end position="319"/>
    </location>
</feature>
<gene>
    <name evidence="8" type="ORF">KUL25_19925</name>
</gene>
<feature type="transmembrane region" description="Helical" evidence="6">
    <location>
        <begin position="22"/>
        <end position="43"/>
    </location>
</feature>
<evidence type="ECO:0000256" key="2">
    <source>
        <dbReference type="ARBA" id="ARBA00022475"/>
    </source>
</evidence>
<sequence length="324" mass="35723">MEFFKNLFNEANAFLVDQLGELGPLIAVGGLGVLLCLVALPTLMKKQKDPYKKLRDTRTEAKSAKTGGLRLGGKNQKLERFAQYLEPQDEQELSATQLQMIRAGYRAKSSIQMFNFAKLALGLGGLLLGTLYVLISGGGGSAQNSIFIVLIPGVVGYYAPKYWITKRMQTREEQINSGFPDALDLMLVCVEAGQSLDQAIIKVATEIKASYPPLAEEFEIVSYEMKAGKDKTKVLRDMGERVGIQDVNSFITTLIQSATFGTSMAEALRVYSDEMRDKRISRAEEKANKLPTKLTLFTMLFCVPPLLVILIGPSIYAIATDLSR</sequence>
<keyword evidence="3 6" id="KW-0812">Transmembrane</keyword>
<evidence type="ECO:0000256" key="4">
    <source>
        <dbReference type="ARBA" id="ARBA00022989"/>
    </source>
</evidence>
<name>A0A975TUL3_9RHOB</name>
<protein>
    <submittedName>
        <fullName evidence="8">Type II secretion system F family protein</fullName>
    </submittedName>
</protein>
<dbReference type="PANTHER" id="PTHR35007">
    <property type="entry name" value="INTEGRAL MEMBRANE PROTEIN-RELATED"/>
    <property type="match status" value="1"/>
</dbReference>
<keyword evidence="9" id="KW-1185">Reference proteome</keyword>
<evidence type="ECO:0000256" key="1">
    <source>
        <dbReference type="ARBA" id="ARBA00004651"/>
    </source>
</evidence>
<evidence type="ECO:0000256" key="3">
    <source>
        <dbReference type="ARBA" id="ARBA00022692"/>
    </source>
</evidence>
<dbReference type="Proteomes" id="UP000693972">
    <property type="component" value="Unassembled WGS sequence"/>
</dbReference>
<dbReference type="GO" id="GO:0005886">
    <property type="term" value="C:plasma membrane"/>
    <property type="evidence" value="ECO:0007669"/>
    <property type="project" value="UniProtKB-SubCell"/>
</dbReference>
<organism evidence="8">
    <name type="scientific">Gymnodinialimonas phycosphaerae</name>
    <dbReference type="NCBI Taxonomy" id="2841589"/>
    <lineage>
        <taxon>Bacteria</taxon>
        <taxon>Pseudomonadati</taxon>
        <taxon>Pseudomonadota</taxon>
        <taxon>Alphaproteobacteria</taxon>
        <taxon>Rhodobacterales</taxon>
        <taxon>Paracoccaceae</taxon>
        <taxon>Gymnodinialimonas</taxon>
    </lineage>
</organism>
<keyword evidence="4 6" id="KW-1133">Transmembrane helix</keyword>
<dbReference type="RefSeq" id="WP_068353700.1">
    <property type="nucleotide sequence ID" value="NZ_JAIMBW010000001.1"/>
</dbReference>
<feature type="domain" description="Type II secretion system protein GspF" evidence="7">
    <location>
        <begin position="183"/>
        <end position="311"/>
    </location>
</feature>
<dbReference type="Pfam" id="PF00482">
    <property type="entry name" value="T2SSF"/>
    <property type="match status" value="1"/>
</dbReference>
<reference evidence="8 9" key="1">
    <citation type="submission" date="2021-07" db="EMBL/GenBank/DDBJ databases">
        <title>Karlodiniumbacter phycospheric gen. nov., sp. nov., a phycosphere bacterium isolated from karlodinium veneficum.</title>
        <authorList>
            <person name="Peng Y."/>
            <person name="Jiang L."/>
            <person name="Lee J."/>
        </authorList>
    </citation>
    <scope>NUCLEOTIDE SEQUENCE</scope>
    <source>
        <strain evidence="8 9">N5</strain>
    </source>
</reference>
<feature type="transmembrane region" description="Helical" evidence="6">
    <location>
        <begin position="141"/>
        <end position="159"/>
    </location>
</feature>
<dbReference type="EMBL" id="CP078073">
    <property type="protein sequence ID" value="QXL87643.1"/>
    <property type="molecule type" value="Genomic_DNA"/>
</dbReference>
<keyword evidence="5 6" id="KW-0472">Membrane</keyword>
<evidence type="ECO:0000313" key="9">
    <source>
        <dbReference type="Proteomes" id="UP000693972"/>
    </source>
</evidence>
<evidence type="ECO:0000256" key="5">
    <source>
        <dbReference type="ARBA" id="ARBA00023136"/>
    </source>
</evidence>
<evidence type="ECO:0000313" key="8">
    <source>
        <dbReference type="EMBL" id="QXL87643.1"/>
    </source>
</evidence>
<evidence type="ECO:0000256" key="6">
    <source>
        <dbReference type="SAM" id="Phobius"/>
    </source>
</evidence>
<keyword evidence="2" id="KW-1003">Cell membrane</keyword>
<feature type="transmembrane region" description="Helical" evidence="6">
    <location>
        <begin position="116"/>
        <end position="135"/>
    </location>
</feature>
<dbReference type="EMBL" id="JAIMBW010000001">
    <property type="protein sequence ID" value="MBY4895034.1"/>
    <property type="molecule type" value="Genomic_DNA"/>
</dbReference>
<proteinExistence type="predicted"/>
<dbReference type="PANTHER" id="PTHR35007:SF2">
    <property type="entry name" value="PILUS ASSEMBLE PROTEIN"/>
    <property type="match status" value="1"/>
</dbReference>
<comment type="subcellular location">
    <subcellularLocation>
        <location evidence="1">Cell membrane</location>
        <topology evidence="1">Multi-pass membrane protein</topology>
    </subcellularLocation>
</comment>
<evidence type="ECO:0000259" key="7">
    <source>
        <dbReference type="Pfam" id="PF00482"/>
    </source>
</evidence>
<dbReference type="AlphaFoldDB" id="A0A975TUL3"/>